<protein>
    <submittedName>
        <fullName evidence="2">Uncharacterized protein</fullName>
    </submittedName>
</protein>
<name>M0PJL0_9EURY</name>
<evidence type="ECO:0000256" key="1">
    <source>
        <dbReference type="SAM" id="Phobius"/>
    </source>
</evidence>
<keyword evidence="1" id="KW-1133">Transmembrane helix</keyword>
<sequence length="249" mass="24389">MTAPDAAGPTAVPDGETARLVRRPAVASSVVALAAGAVAVSLVADAPLQREILRLALVGVVAFGIGGRLARHGETALSALGALVALGGGLVVLVAVGQAATQPPQFIDRIELLPGIVGLWVLSAALAPVRFRWSRALIDVGTGFVFLGVLVTGVTQGAGTVALLLAALGAILARDAAENAVSVGGQIGVQRGARTVRAELAHAGVAASVGVGAIAVALGVARLGVDGLPFGALVALVVGSAVLVLGSDR</sequence>
<comment type="caution">
    <text evidence="2">The sequence shown here is derived from an EMBL/GenBank/DDBJ whole genome shotgun (WGS) entry which is preliminary data.</text>
</comment>
<gene>
    <name evidence="2" type="ORF">C461_01467</name>
</gene>
<feature type="transmembrane region" description="Helical" evidence="1">
    <location>
        <begin position="52"/>
        <end position="70"/>
    </location>
</feature>
<accession>M0PJL0</accession>
<proteinExistence type="predicted"/>
<feature type="transmembrane region" description="Helical" evidence="1">
    <location>
        <begin position="112"/>
        <end position="131"/>
    </location>
</feature>
<dbReference type="EMBL" id="AOJI01000011">
    <property type="protein sequence ID" value="EMA70108.1"/>
    <property type="molecule type" value="Genomic_DNA"/>
</dbReference>
<dbReference type="OrthoDB" id="331559at2157"/>
<keyword evidence="1" id="KW-0812">Transmembrane</keyword>
<feature type="transmembrane region" description="Helical" evidence="1">
    <location>
        <begin position="143"/>
        <end position="172"/>
    </location>
</feature>
<dbReference type="Pfam" id="PF24363">
    <property type="entry name" value="DUF7519"/>
    <property type="match status" value="1"/>
</dbReference>
<organism evidence="2 3">
    <name type="scientific">Halorubrum aidingense JCM 13560</name>
    <dbReference type="NCBI Taxonomy" id="1230454"/>
    <lineage>
        <taxon>Archaea</taxon>
        <taxon>Methanobacteriati</taxon>
        <taxon>Methanobacteriota</taxon>
        <taxon>Stenosarchaea group</taxon>
        <taxon>Halobacteria</taxon>
        <taxon>Halobacteriales</taxon>
        <taxon>Haloferacaceae</taxon>
        <taxon>Halorubrum</taxon>
    </lineage>
</organism>
<dbReference type="InterPro" id="IPR055941">
    <property type="entry name" value="DUF7519"/>
</dbReference>
<dbReference type="AlphaFoldDB" id="M0PJL0"/>
<dbReference type="STRING" id="1230454.C461_01467"/>
<feature type="transmembrane region" description="Helical" evidence="1">
    <location>
        <begin position="25"/>
        <end position="45"/>
    </location>
</feature>
<keyword evidence="3" id="KW-1185">Reference proteome</keyword>
<evidence type="ECO:0000313" key="3">
    <source>
        <dbReference type="Proteomes" id="UP000011575"/>
    </source>
</evidence>
<dbReference type="Proteomes" id="UP000011575">
    <property type="component" value="Unassembled WGS sequence"/>
</dbReference>
<feature type="transmembrane region" description="Helical" evidence="1">
    <location>
        <begin position="200"/>
        <end position="221"/>
    </location>
</feature>
<feature type="transmembrane region" description="Helical" evidence="1">
    <location>
        <begin position="76"/>
        <end position="100"/>
    </location>
</feature>
<keyword evidence="1" id="KW-0472">Membrane</keyword>
<dbReference type="RefSeq" id="WP_007998009.1">
    <property type="nucleotide sequence ID" value="NZ_AOJI01000011.1"/>
</dbReference>
<reference evidence="2 3" key="1">
    <citation type="journal article" date="2014" name="PLoS Genet.">
        <title>Phylogenetically driven sequencing of extremely halophilic archaea reveals strategies for static and dynamic osmo-response.</title>
        <authorList>
            <person name="Becker E.A."/>
            <person name="Seitzer P.M."/>
            <person name="Tritt A."/>
            <person name="Larsen D."/>
            <person name="Krusor M."/>
            <person name="Yao A.I."/>
            <person name="Wu D."/>
            <person name="Madern D."/>
            <person name="Eisen J.A."/>
            <person name="Darling A.E."/>
            <person name="Facciotti M.T."/>
        </authorList>
    </citation>
    <scope>NUCLEOTIDE SEQUENCE [LARGE SCALE GENOMIC DNA]</scope>
    <source>
        <strain evidence="2 3">JCM 13560</strain>
    </source>
</reference>
<evidence type="ECO:0000313" key="2">
    <source>
        <dbReference type="EMBL" id="EMA70108.1"/>
    </source>
</evidence>
<dbReference type="PATRIC" id="fig|1230454.4.peg.302"/>
<feature type="transmembrane region" description="Helical" evidence="1">
    <location>
        <begin position="227"/>
        <end position="246"/>
    </location>
</feature>